<keyword evidence="3" id="KW-1185">Reference proteome</keyword>
<dbReference type="KEGG" id="egu:105033662"/>
<organism evidence="3 4">
    <name type="scientific">Elaeis guineensis var. tenera</name>
    <name type="common">Oil palm</name>
    <dbReference type="NCBI Taxonomy" id="51953"/>
    <lineage>
        <taxon>Eukaryota</taxon>
        <taxon>Viridiplantae</taxon>
        <taxon>Streptophyta</taxon>
        <taxon>Embryophyta</taxon>
        <taxon>Tracheophyta</taxon>
        <taxon>Spermatophyta</taxon>
        <taxon>Magnoliopsida</taxon>
        <taxon>Liliopsida</taxon>
        <taxon>Arecaceae</taxon>
        <taxon>Arecoideae</taxon>
        <taxon>Cocoseae</taxon>
        <taxon>Elaeidinae</taxon>
        <taxon>Elaeis</taxon>
    </lineage>
</organism>
<dbReference type="Pfam" id="PF21745">
    <property type="entry name" value="PMI1_PMIR1-2_C"/>
    <property type="match status" value="1"/>
</dbReference>
<dbReference type="Pfam" id="PF10358">
    <property type="entry name" value="NT-C2"/>
    <property type="match status" value="1"/>
</dbReference>
<dbReference type="PANTHER" id="PTHR33414">
    <property type="entry name" value="PROTEIN PLASTID MOVEMENT IMPAIRED 1-RELATED 1"/>
    <property type="match status" value="1"/>
</dbReference>
<dbReference type="RefSeq" id="XP_010906853.1">
    <property type="nucleotide sequence ID" value="XM_010908551.2"/>
</dbReference>
<protein>
    <submittedName>
        <fullName evidence="4">Protein PLASTID MOVEMENT IMPAIRED 1</fullName>
    </submittedName>
</protein>
<proteinExistence type="predicted"/>
<feature type="compositionally biased region" description="Basic and acidic residues" evidence="1">
    <location>
        <begin position="90"/>
        <end position="99"/>
    </location>
</feature>
<dbReference type="OrthoDB" id="656546at2759"/>
<dbReference type="InParanoid" id="A0A6I9QDC7"/>
<feature type="domain" description="C2 NT-type" evidence="2">
    <location>
        <begin position="128"/>
        <end position="282"/>
    </location>
</feature>
<evidence type="ECO:0000313" key="4">
    <source>
        <dbReference type="RefSeq" id="XP_010906853.1"/>
    </source>
</evidence>
<dbReference type="Proteomes" id="UP000504607">
    <property type="component" value="Unplaced"/>
</dbReference>
<feature type="compositionally biased region" description="Basic and acidic residues" evidence="1">
    <location>
        <begin position="342"/>
        <end position="354"/>
    </location>
</feature>
<feature type="compositionally biased region" description="Polar residues" evidence="1">
    <location>
        <begin position="329"/>
        <end position="340"/>
    </location>
</feature>
<name>A0A6I9QDC7_ELAGV</name>
<accession>A0A6I9QDC7</accession>
<feature type="compositionally biased region" description="Basic and acidic residues" evidence="1">
    <location>
        <begin position="362"/>
        <end position="371"/>
    </location>
</feature>
<dbReference type="AlphaFoldDB" id="A0A6I9QDC7"/>
<sequence>MAGRKERRDSSSQLLQELETLSQSLYQSQSNRRRANSLALPRSADSLPAPVIGPRITEGTARSDRHSRSFRLISISPWRSRPKPPTEPGDSIHVDDQHHHAPPNSQHQSRPGDGDRKGIWNWKPLRALSHLGMQRLGCLFSVEVIAVHGLPASLNGLRLSVSVRKKEAKDGAVQTMPSRALQGSADFDETLFIKCHLYCSGGVGMGKPLKFEPRPFLISTLAVDAPELDFGKNIVDLSLLVLDSIEKSLEGVRVRQWDTSLKLSGKAKGGELVLRLGFQIMEDGGVGIYSQTEAVRSNKEKDSSYSVARKQSKSSFSIMSPRFTRSDPSKNPQKGSSSGSAKDLKGIDESRLDESGPPIPVHEPEPESKMQDLDLPEFEVIDMGIQIQGEGGRAEEDEGKSEDALEATSVSSEVVKEVMNDRDRRASLTELDSISRQIKALESTLTEDEINSLNMARGTKTQQLDAEEETVTREFLQMLELEDDDEHKYVKPEHVTSPKSEPAQGTGDEAKMLLSDLGKSLGPVVQTRDGGYLASMNPFNVVVERKETPKLVMQISRPHILQHQKLASGFEVFQILASMDLEEWSRKLFSLTAMDELMGKSAEQIAFEGIASAIISGRNKEGASSSAAKSIALVKKMATAMSEGREERMSTGIWFVKDDPVTIEEILAFSLQKMEAMSVEALKIQADMAEEEAPFEFSPHLGKDDSNHNNLLDSAISPENWEKNCSSDTTMTMLVILQLRDPLRSLEAVGAPMMVVVQAAIVEKGGEAEGWRFKVTSLHLGALKLRSGGMRSVWDGEKQKLTAKQWLVAYGLGKAGRKTKPVQAKGTQDLLCSLSSRVVADMWLKAMRNPDVKVKTSSI</sequence>
<dbReference type="InterPro" id="IPR048972">
    <property type="entry name" value="PMI1_PMIR1-2_C"/>
</dbReference>
<feature type="region of interest" description="Disordered" evidence="1">
    <location>
        <begin position="389"/>
        <end position="408"/>
    </location>
</feature>
<dbReference type="InterPro" id="IPR039614">
    <property type="entry name" value="PMI1-like"/>
</dbReference>
<evidence type="ECO:0000313" key="3">
    <source>
        <dbReference type="Proteomes" id="UP000504607"/>
    </source>
</evidence>
<dbReference type="PROSITE" id="PS51840">
    <property type="entry name" value="C2_NT"/>
    <property type="match status" value="1"/>
</dbReference>
<evidence type="ECO:0000259" key="2">
    <source>
        <dbReference type="PROSITE" id="PS51840"/>
    </source>
</evidence>
<feature type="region of interest" description="Disordered" evidence="1">
    <location>
        <begin position="299"/>
        <end position="371"/>
    </location>
</feature>
<reference evidence="4" key="1">
    <citation type="submission" date="2025-08" db="UniProtKB">
        <authorList>
            <consortium name="RefSeq"/>
        </authorList>
    </citation>
    <scope>IDENTIFICATION</scope>
</reference>
<feature type="region of interest" description="Disordered" evidence="1">
    <location>
        <begin position="25"/>
        <end position="117"/>
    </location>
</feature>
<dbReference type="PANTHER" id="PTHR33414:SF2">
    <property type="entry name" value="PROTEIN PLASTID MOVEMENT IMPAIRED 1"/>
    <property type="match status" value="1"/>
</dbReference>
<evidence type="ECO:0000256" key="1">
    <source>
        <dbReference type="SAM" id="MobiDB-lite"/>
    </source>
</evidence>
<gene>
    <name evidence="4" type="primary">LOC105033662</name>
</gene>
<dbReference type="InterPro" id="IPR019448">
    <property type="entry name" value="NT-C2"/>
</dbReference>
<dbReference type="GeneID" id="105033662"/>